<gene>
    <name evidence="1" type="ORF">EFA69_19515</name>
</gene>
<dbReference type="RefSeq" id="WP_123134722.1">
    <property type="nucleotide sequence ID" value="NZ_JBHMAD010000005.1"/>
</dbReference>
<sequence length="64" mass="7383">MQEKIPVERVIATIEKADLVDCADAIEFINQLDFYQYSQAELKAISDKLSERITQLIRLEVRGI</sequence>
<dbReference type="Proteomes" id="UP000271010">
    <property type="component" value="Unassembled WGS sequence"/>
</dbReference>
<protein>
    <submittedName>
        <fullName evidence="1">Uncharacterized protein</fullName>
    </submittedName>
</protein>
<evidence type="ECO:0000313" key="2">
    <source>
        <dbReference type="Proteomes" id="UP000271010"/>
    </source>
</evidence>
<dbReference type="OrthoDB" id="894392at2"/>
<accession>A0A3M9MRU4</accession>
<keyword evidence="2" id="KW-1185">Reference proteome</keyword>
<comment type="caution">
    <text evidence="1">The sequence shown here is derived from an EMBL/GenBank/DDBJ whole genome shotgun (WGS) entry which is preliminary data.</text>
</comment>
<dbReference type="AlphaFoldDB" id="A0A3M9MRU4"/>
<name>A0A3M9MRU4_9BACT</name>
<proteinExistence type="predicted"/>
<evidence type="ECO:0000313" key="1">
    <source>
        <dbReference type="EMBL" id="RNI28254.1"/>
    </source>
</evidence>
<dbReference type="EMBL" id="RJJE01000017">
    <property type="protein sequence ID" value="RNI28254.1"/>
    <property type="molecule type" value="Genomic_DNA"/>
</dbReference>
<reference evidence="1 2" key="1">
    <citation type="submission" date="2018-11" db="EMBL/GenBank/DDBJ databases">
        <title>Rufibacter latericius sp. nov., isolated from water in Baiyang Lake.</title>
        <authorList>
            <person name="Yang Y."/>
        </authorList>
    </citation>
    <scope>NUCLEOTIDE SEQUENCE [LARGE SCALE GENOMIC DNA]</scope>
    <source>
        <strain evidence="1 2">MCC P1</strain>
    </source>
</reference>
<organism evidence="1 2">
    <name type="scientific">Rufibacter immobilis</name>
    <dbReference type="NCBI Taxonomy" id="1348778"/>
    <lineage>
        <taxon>Bacteria</taxon>
        <taxon>Pseudomonadati</taxon>
        <taxon>Bacteroidota</taxon>
        <taxon>Cytophagia</taxon>
        <taxon>Cytophagales</taxon>
        <taxon>Hymenobacteraceae</taxon>
        <taxon>Rufibacter</taxon>
    </lineage>
</organism>